<feature type="domain" description="VOC" evidence="1">
    <location>
        <begin position="2"/>
        <end position="95"/>
    </location>
</feature>
<dbReference type="PROSITE" id="PS51819">
    <property type="entry name" value="VOC"/>
    <property type="match status" value="1"/>
</dbReference>
<keyword evidence="3" id="KW-1185">Reference proteome</keyword>
<dbReference type="Pfam" id="PF00903">
    <property type="entry name" value="Glyoxalase"/>
    <property type="match status" value="1"/>
</dbReference>
<proteinExistence type="predicted"/>
<accession>A0ABQ2F1Y4</accession>
<dbReference type="Gene3D" id="3.10.180.10">
    <property type="entry name" value="2,3-Dihydroxybiphenyl 1,2-Dioxygenase, domain 1"/>
    <property type="match status" value="1"/>
</dbReference>
<reference evidence="3" key="1">
    <citation type="journal article" date="2019" name="Int. J. Syst. Evol. Microbiol.">
        <title>The Global Catalogue of Microorganisms (GCM) 10K type strain sequencing project: providing services to taxonomists for standard genome sequencing and annotation.</title>
        <authorList>
            <consortium name="The Broad Institute Genomics Platform"/>
            <consortium name="The Broad Institute Genome Sequencing Center for Infectious Disease"/>
            <person name="Wu L."/>
            <person name="Ma J."/>
        </authorList>
    </citation>
    <scope>NUCLEOTIDE SEQUENCE [LARGE SCALE GENOMIC DNA]</scope>
    <source>
        <strain evidence="3">JCM 30331</strain>
    </source>
</reference>
<name>A0ABQ2F1Y4_9DEIO</name>
<evidence type="ECO:0000259" key="1">
    <source>
        <dbReference type="PROSITE" id="PS51819"/>
    </source>
</evidence>
<dbReference type="Proteomes" id="UP000647587">
    <property type="component" value="Unassembled WGS sequence"/>
</dbReference>
<dbReference type="InterPro" id="IPR037523">
    <property type="entry name" value="VOC_core"/>
</dbReference>
<dbReference type="PANTHER" id="PTHR36503">
    <property type="entry name" value="BLR2520 PROTEIN"/>
    <property type="match status" value="1"/>
</dbReference>
<comment type="caution">
    <text evidence="2">The sequence shown here is derived from an EMBL/GenBank/DDBJ whole genome shotgun (WGS) entry which is preliminary data.</text>
</comment>
<gene>
    <name evidence="2" type="ORF">GCM10008955_37330</name>
</gene>
<dbReference type="RefSeq" id="WP_229780905.1">
    <property type="nucleotide sequence ID" value="NZ_BMPP01000022.1"/>
</dbReference>
<dbReference type="EMBL" id="BMPP01000022">
    <property type="protein sequence ID" value="GGK40095.1"/>
    <property type="molecule type" value="Genomic_DNA"/>
</dbReference>
<dbReference type="PANTHER" id="PTHR36503:SF3">
    <property type="entry name" value="BLR0126 PROTEIN"/>
    <property type="match status" value="1"/>
</dbReference>
<evidence type="ECO:0000313" key="3">
    <source>
        <dbReference type="Proteomes" id="UP000647587"/>
    </source>
</evidence>
<dbReference type="SUPFAM" id="SSF54593">
    <property type="entry name" value="Glyoxalase/Bleomycin resistance protein/Dihydroxybiphenyl dioxygenase"/>
    <property type="match status" value="1"/>
</dbReference>
<sequence length="95" mass="10132">MRLNYVSFVVTDMSAALAFYRTLGLPVPADADFTQGHVEIEAGGLRIAWETEALLRQLNPEWSPPSGSGRVAVAVQADDPAGVDDAVSRVRAAGY</sequence>
<evidence type="ECO:0000313" key="2">
    <source>
        <dbReference type="EMBL" id="GGK40095.1"/>
    </source>
</evidence>
<protein>
    <recommendedName>
        <fullName evidence="1">VOC domain-containing protein</fullName>
    </recommendedName>
</protein>
<dbReference type="InterPro" id="IPR029068">
    <property type="entry name" value="Glyas_Bleomycin-R_OHBP_Dase"/>
</dbReference>
<dbReference type="InterPro" id="IPR004360">
    <property type="entry name" value="Glyas_Fos-R_dOase_dom"/>
</dbReference>
<organism evidence="2 3">
    <name type="scientific">Deinococcus malanensis</name>
    <dbReference type="NCBI Taxonomy" id="1706855"/>
    <lineage>
        <taxon>Bacteria</taxon>
        <taxon>Thermotogati</taxon>
        <taxon>Deinococcota</taxon>
        <taxon>Deinococci</taxon>
        <taxon>Deinococcales</taxon>
        <taxon>Deinococcaceae</taxon>
        <taxon>Deinococcus</taxon>
    </lineage>
</organism>